<evidence type="ECO:0000313" key="4">
    <source>
        <dbReference type="Proteomes" id="UP001287286"/>
    </source>
</evidence>
<feature type="region of interest" description="Disordered" evidence="1">
    <location>
        <begin position="100"/>
        <end position="192"/>
    </location>
</feature>
<proteinExistence type="predicted"/>
<feature type="chain" id="PRO_5046301247" evidence="2">
    <location>
        <begin position="20"/>
        <end position="192"/>
    </location>
</feature>
<accession>A0ABR0BT03</accession>
<evidence type="ECO:0000313" key="3">
    <source>
        <dbReference type="EMBL" id="KAK4087193.1"/>
    </source>
</evidence>
<feature type="compositionally biased region" description="Pro residues" evidence="1">
    <location>
        <begin position="46"/>
        <end position="63"/>
    </location>
</feature>
<keyword evidence="2" id="KW-0732">Signal</keyword>
<dbReference type="EMBL" id="JAWRVI010000034">
    <property type="protein sequence ID" value="KAK4087193.1"/>
    <property type="molecule type" value="Genomic_DNA"/>
</dbReference>
<comment type="caution">
    <text evidence="3">The sequence shown here is derived from an EMBL/GenBank/DDBJ whole genome shotgun (WGS) entry which is preliminary data.</text>
</comment>
<keyword evidence="4" id="KW-1185">Reference proteome</keyword>
<protein>
    <submittedName>
        <fullName evidence="3">Uncharacterized protein</fullName>
    </submittedName>
</protein>
<evidence type="ECO:0000256" key="2">
    <source>
        <dbReference type="SAM" id="SignalP"/>
    </source>
</evidence>
<name>A0ABR0BT03_PURLI</name>
<feature type="compositionally biased region" description="Acidic residues" evidence="1">
    <location>
        <begin position="150"/>
        <end position="165"/>
    </location>
</feature>
<feature type="region of interest" description="Disordered" evidence="1">
    <location>
        <begin position="37"/>
        <end position="69"/>
    </location>
</feature>
<feature type="compositionally biased region" description="Pro residues" evidence="1">
    <location>
        <begin position="107"/>
        <end position="146"/>
    </location>
</feature>
<feature type="signal peptide" evidence="2">
    <location>
        <begin position="1"/>
        <end position="19"/>
    </location>
</feature>
<organism evidence="3 4">
    <name type="scientific">Purpureocillium lilacinum</name>
    <name type="common">Paecilomyces lilacinus</name>
    <dbReference type="NCBI Taxonomy" id="33203"/>
    <lineage>
        <taxon>Eukaryota</taxon>
        <taxon>Fungi</taxon>
        <taxon>Dikarya</taxon>
        <taxon>Ascomycota</taxon>
        <taxon>Pezizomycotina</taxon>
        <taxon>Sordariomycetes</taxon>
        <taxon>Hypocreomycetidae</taxon>
        <taxon>Hypocreales</taxon>
        <taxon>Ophiocordycipitaceae</taxon>
        <taxon>Purpureocillium</taxon>
    </lineage>
</organism>
<sequence length="192" mass="19671">MRFSTIVVAAGLAAAGVHAVPKHGNFHIKQMAARYAAAAAQRRDAPPPAAAPASAPPPPPPPAVLNGAVSVPEGCQTAAAPAVVTSTTTIDITVYMRPTIPAEQPLPTQPFRPDTPPPPAVAQPLPTEPFHPDTPAPAVPPPPPAAPTEEPCEDDVEQDDEDENDNGGLSVHIDDGDPLIDVNMGDSLKVSA</sequence>
<evidence type="ECO:0000256" key="1">
    <source>
        <dbReference type="SAM" id="MobiDB-lite"/>
    </source>
</evidence>
<dbReference type="Proteomes" id="UP001287286">
    <property type="component" value="Unassembled WGS sequence"/>
</dbReference>
<gene>
    <name evidence="3" type="ORF">Purlil1_8491</name>
</gene>
<reference evidence="3 4" key="1">
    <citation type="journal article" date="2024" name="Microbiol. Resour. Announc.">
        <title>Genome annotations for the ascomycete fungi Trichoderma harzianum, Trichoderma aggressivum, and Purpureocillium lilacinum.</title>
        <authorList>
            <person name="Beijen E.P.W."/>
            <person name="Ohm R.A."/>
        </authorList>
    </citation>
    <scope>NUCLEOTIDE SEQUENCE [LARGE SCALE GENOMIC DNA]</scope>
    <source>
        <strain evidence="3 4">CBS 150709</strain>
    </source>
</reference>